<dbReference type="GO" id="GO:0008270">
    <property type="term" value="F:zinc ion binding"/>
    <property type="evidence" value="ECO:0007669"/>
    <property type="project" value="UniProtKB-KW"/>
</dbReference>
<sequence length="110" mass="12417">MEKLNKVEIKAQINSEIEKTQKLIQEYTELTKPIEPENAIGRISRMDAINNKSVTEAALRKAKDKLENLKFAVSKVDDDDFGLCVKCKKPIPLGRVLIMPQARTCVNCSQ</sequence>
<accession>A0A6C0RE65</accession>
<proteinExistence type="predicted"/>
<protein>
    <submittedName>
        <fullName evidence="6">TraR/DksA family transcriptional regulator</fullName>
    </submittedName>
</protein>
<evidence type="ECO:0000256" key="1">
    <source>
        <dbReference type="ARBA" id="ARBA00022723"/>
    </source>
</evidence>
<dbReference type="InterPro" id="IPR000962">
    <property type="entry name" value="Znf_DskA_TraR"/>
</dbReference>
<evidence type="ECO:0000256" key="3">
    <source>
        <dbReference type="ARBA" id="ARBA00022833"/>
    </source>
</evidence>
<evidence type="ECO:0000259" key="5">
    <source>
        <dbReference type="Pfam" id="PF01258"/>
    </source>
</evidence>
<dbReference type="Proteomes" id="UP000474630">
    <property type="component" value="Chromosome"/>
</dbReference>
<gene>
    <name evidence="6" type="ORF">G0Q07_10780</name>
</gene>
<organism evidence="6 7">
    <name type="scientific">Draconibacterium halophilum</name>
    <dbReference type="NCBI Taxonomy" id="2706887"/>
    <lineage>
        <taxon>Bacteria</taxon>
        <taxon>Pseudomonadati</taxon>
        <taxon>Bacteroidota</taxon>
        <taxon>Bacteroidia</taxon>
        <taxon>Marinilabiliales</taxon>
        <taxon>Prolixibacteraceae</taxon>
        <taxon>Draconibacterium</taxon>
    </lineage>
</organism>
<evidence type="ECO:0000313" key="6">
    <source>
        <dbReference type="EMBL" id="QIA08172.1"/>
    </source>
</evidence>
<dbReference type="Gene3D" id="1.20.120.910">
    <property type="entry name" value="DksA, coiled-coil domain"/>
    <property type="match status" value="1"/>
</dbReference>
<name>A0A6C0RE65_9BACT</name>
<feature type="zinc finger region" description="dksA C4-type" evidence="4">
    <location>
        <begin position="84"/>
        <end position="108"/>
    </location>
</feature>
<dbReference type="PROSITE" id="PS51128">
    <property type="entry name" value="ZF_DKSA_2"/>
    <property type="match status" value="1"/>
</dbReference>
<evidence type="ECO:0000256" key="2">
    <source>
        <dbReference type="ARBA" id="ARBA00022771"/>
    </source>
</evidence>
<dbReference type="PANTHER" id="PTHR33823">
    <property type="entry name" value="RNA POLYMERASE-BINDING TRANSCRIPTION FACTOR DKSA-RELATED"/>
    <property type="match status" value="1"/>
</dbReference>
<dbReference type="Pfam" id="PF01258">
    <property type="entry name" value="zf-dskA_traR"/>
    <property type="match status" value="1"/>
</dbReference>
<dbReference type="AlphaFoldDB" id="A0A6C0RE65"/>
<dbReference type="PANTHER" id="PTHR33823:SF4">
    <property type="entry name" value="GENERAL STRESS PROTEIN 16O"/>
    <property type="match status" value="1"/>
</dbReference>
<dbReference type="SUPFAM" id="SSF57716">
    <property type="entry name" value="Glucocorticoid receptor-like (DNA-binding domain)"/>
    <property type="match status" value="1"/>
</dbReference>
<reference evidence="6 7" key="1">
    <citation type="submission" date="2020-02" db="EMBL/GenBank/DDBJ databases">
        <title>Genome sequencing for Draconibacterium sp. strain M1.</title>
        <authorList>
            <person name="Park S.-J."/>
        </authorList>
    </citation>
    <scope>NUCLEOTIDE SEQUENCE [LARGE SCALE GENOMIC DNA]</scope>
    <source>
        <strain evidence="6 7">M1</strain>
    </source>
</reference>
<feature type="domain" description="Zinc finger DksA/TraR C4-type" evidence="5">
    <location>
        <begin position="80"/>
        <end position="108"/>
    </location>
</feature>
<keyword evidence="7" id="KW-1185">Reference proteome</keyword>
<dbReference type="KEGG" id="drc:G0Q07_10780"/>
<keyword evidence="2" id="KW-0863">Zinc-finger</keyword>
<dbReference type="RefSeq" id="WP_163346093.1">
    <property type="nucleotide sequence ID" value="NZ_CP048409.1"/>
</dbReference>
<dbReference type="EMBL" id="CP048409">
    <property type="protein sequence ID" value="QIA08172.1"/>
    <property type="molecule type" value="Genomic_DNA"/>
</dbReference>
<keyword evidence="3" id="KW-0862">Zinc</keyword>
<evidence type="ECO:0000256" key="4">
    <source>
        <dbReference type="PROSITE-ProRule" id="PRU00510"/>
    </source>
</evidence>
<keyword evidence="1" id="KW-0479">Metal-binding</keyword>
<evidence type="ECO:0000313" key="7">
    <source>
        <dbReference type="Proteomes" id="UP000474630"/>
    </source>
</evidence>